<dbReference type="STRING" id="360412.LARV_01394"/>
<evidence type="ECO:0000256" key="3">
    <source>
        <dbReference type="PROSITE-ProRule" id="PRU00169"/>
    </source>
</evidence>
<dbReference type="SMART" id="SM00448">
    <property type="entry name" value="REC"/>
    <property type="match status" value="1"/>
</dbReference>
<dbReference type="InterPro" id="IPR039420">
    <property type="entry name" value="WalR-like"/>
</dbReference>
<dbReference type="EMBL" id="DF967972">
    <property type="protein sequence ID" value="GAP13639.1"/>
    <property type="molecule type" value="Genomic_DNA"/>
</dbReference>
<organism evidence="6">
    <name type="scientific">Longilinea arvoryzae</name>
    <dbReference type="NCBI Taxonomy" id="360412"/>
    <lineage>
        <taxon>Bacteria</taxon>
        <taxon>Bacillati</taxon>
        <taxon>Chloroflexota</taxon>
        <taxon>Anaerolineae</taxon>
        <taxon>Anaerolineales</taxon>
        <taxon>Anaerolineaceae</taxon>
        <taxon>Longilinea</taxon>
    </lineage>
</organism>
<dbReference type="SUPFAM" id="SSF46894">
    <property type="entry name" value="C-terminal effector domain of the bipartite response regulators"/>
    <property type="match status" value="1"/>
</dbReference>
<keyword evidence="7" id="KW-1185">Reference proteome</keyword>
<evidence type="ECO:0000259" key="5">
    <source>
        <dbReference type="PROSITE" id="PS50110"/>
    </source>
</evidence>
<dbReference type="PROSITE" id="PS00622">
    <property type="entry name" value="HTH_LUXR_1"/>
    <property type="match status" value="1"/>
</dbReference>
<evidence type="ECO:0000256" key="1">
    <source>
        <dbReference type="ARBA" id="ARBA00022553"/>
    </source>
</evidence>
<dbReference type="Gene3D" id="3.40.50.2300">
    <property type="match status" value="1"/>
</dbReference>
<dbReference type="Proteomes" id="UP000055060">
    <property type="component" value="Unassembled WGS sequence"/>
</dbReference>
<dbReference type="InterPro" id="IPR011006">
    <property type="entry name" value="CheY-like_superfamily"/>
</dbReference>
<feature type="domain" description="Response regulatory" evidence="5">
    <location>
        <begin position="8"/>
        <end position="124"/>
    </location>
</feature>
<evidence type="ECO:0000256" key="2">
    <source>
        <dbReference type="ARBA" id="ARBA00023125"/>
    </source>
</evidence>
<dbReference type="SUPFAM" id="SSF52172">
    <property type="entry name" value="CheY-like"/>
    <property type="match status" value="1"/>
</dbReference>
<gene>
    <name evidence="6" type="ORF">LARV_01394</name>
</gene>
<evidence type="ECO:0000313" key="7">
    <source>
        <dbReference type="Proteomes" id="UP000055060"/>
    </source>
</evidence>
<dbReference type="SMART" id="SM00421">
    <property type="entry name" value="HTH_LUXR"/>
    <property type="match status" value="1"/>
</dbReference>
<dbReference type="InterPro" id="IPR016032">
    <property type="entry name" value="Sig_transdc_resp-reg_C-effctor"/>
</dbReference>
<name>A0A0S7B8H0_9CHLR</name>
<dbReference type="PRINTS" id="PR00038">
    <property type="entry name" value="HTHLUXR"/>
</dbReference>
<dbReference type="CDD" id="cd06170">
    <property type="entry name" value="LuxR_C_like"/>
    <property type="match status" value="1"/>
</dbReference>
<dbReference type="GO" id="GO:0006355">
    <property type="term" value="P:regulation of DNA-templated transcription"/>
    <property type="evidence" value="ECO:0007669"/>
    <property type="project" value="InterPro"/>
</dbReference>
<reference evidence="6" key="1">
    <citation type="submission" date="2015-07" db="EMBL/GenBank/DDBJ databases">
        <title>Draft Genome Sequences of Anaerolinea thermolimosa IMO-1, Bellilinea caldifistulae GOMI-1, Leptolinea tardivitalis YMTK-2, Levilinea saccharolytica KIBI-1,Longilinea arvoryzae KOME-1, Previously Described as Members of the Anaerolineaceae (Chloroflexi).</title>
        <authorList>
            <person name="Sekiguchi Y."/>
            <person name="Ohashi A."/>
            <person name="Matsuura N."/>
            <person name="Tourlousse M.D."/>
        </authorList>
    </citation>
    <scope>NUCLEOTIDE SEQUENCE [LARGE SCALE GENOMIC DNA]</scope>
    <source>
        <strain evidence="6">KOME-1</strain>
    </source>
</reference>
<dbReference type="InterPro" id="IPR058245">
    <property type="entry name" value="NreC/VraR/RcsB-like_REC"/>
</dbReference>
<dbReference type="Pfam" id="PF00072">
    <property type="entry name" value="Response_reg"/>
    <property type="match status" value="1"/>
</dbReference>
<accession>A0A0S7B8H0</accession>
<evidence type="ECO:0000259" key="4">
    <source>
        <dbReference type="PROSITE" id="PS50043"/>
    </source>
</evidence>
<dbReference type="GO" id="GO:0003677">
    <property type="term" value="F:DNA binding"/>
    <property type="evidence" value="ECO:0007669"/>
    <property type="project" value="UniProtKB-KW"/>
</dbReference>
<proteinExistence type="predicted"/>
<dbReference type="InterPro" id="IPR001789">
    <property type="entry name" value="Sig_transdc_resp-reg_receiver"/>
</dbReference>
<dbReference type="GO" id="GO:0000160">
    <property type="term" value="P:phosphorelay signal transduction system"/>
    <property type="evidence" value="ECO:0007669"/>
    <property type="project" value="InterPro"/>
</dbReference>
<feature type="modified residue" description="4-aspartylphosphate" evidence="3">
    <location>
        <position position="59"/>
    </location>
</feature>
<evidence type="ECO:0000313" key="6">
    <source>
        <dbReference type="EMBL" id="GAP13639.1"/>
    </source>
</evidence>
<dbReference type="PROSITE" id="PS50110">
    <property type="entry name" value="RESPONSE_REGULATORY"/>
    <property type="match status" value="1"/>
</dbReference>
<dbReference type="InterPro" id="IPR000792">
    <property type="entry name" value="Tscrpt_reg_LuxR_C"/>
</dbReference>
<dbReference type="PANTHER" id="PTHR43214:SF37">
    <property type="entry name" value="TRANSCRIPTIONAL REGULATORY PROTEIN YDFI"/>
    <property type="match status" value="1"/>
</dbReference>
<dbReference type="PANTHER" id="PTHR43214">
    <property type="entry name" value="TWO-COMPONENT RESPONSE REGULATOR"/>
    <property type="match status" value="1"/>
</dbReference>
<dbReference type="RefSeq" id="WP_075072963.1">
    <property type="nucleotide sequence ID" value="NZ_DF967972.1"/>
</dbReference>
<dbReference type="CDD" id="cd17535">
    <property type="entry name" value="REC_NarL-like"/>
    <property type="match status" value="1"/>
</dbReference>
<dbReference type="Pfam" id="PF00196">
    <property type="entry name" value="GerE"/>
    <property type="match status" value="1"/>
</dbReference>
<dbReference type="PROSITE" id="PS50043">
    <property type="entry name" value="HTH_LUXR_2"/>
    <property type="match status" value="1"/>
</dbReference>
<dbReference type="AlphaFoldDB" id="A0A0S7B8H0"/>
<keyword evidence="2" id="KW-0238">DNA-binding</keyword>
<keyword evidence="1 3" id="KW-0597">Phosphoprotein</keyword>
<feature type="domain" description="HTH luxR-type" evidence="4">
    <location>
        <begin position="145"/>
        <end position="210"/>
    </location>
</feature>
<protein>
    <submittedName>
        <fullName evidence="6">Two component transcriptional regulator, LuxR family</fullName>
    </submittedName>
</protein>
<sequence length="213" mass="23024">MTIGDPIRVMIVDDHAVVRSGLKAFIKAYEDLDLAGFARNGEEAVRLCGDLRPDVILMDLLMPGMDGAAATKLIRKNYPQTQVIVLTSFKEETMIQKAIQAGAIGYLLKDVQSDEIAEAIRLAHAGHSILSPEATQALMNIASQAGPLGFDLSDREREVLALLVKGFNNTEIAAHLVVSLSTVKHHVSHILSKLEASNRAEAVALAVQNHLVN</sequence>